<dbReference type="EMBL" id="JABFCY010000005">
    <property type="protein sequence ID" value="NNU60649.1"/>
    <property type="molecule type" value="Genomic_DNA"/>
</dbReference>
<dbReference type="AlphaFoldDB" id="A0A849KQ11"/>
<dbReference type="Proteomes" id="UP000574931">
    <property type="component" value="Unassembled WGS sequence"/>
</dbReference>
<organism evidence="1 2">
    <name type="scientific">Ochrobactrum soli</name>
    <dbReference type="NCBI Taxonomy" id="2448455"/>
    <lineage>
        <taxon>Bacteria</taxon>
        <taxon>Pseudomonadati</taxon>
        <taxon>Pseudomonadota</taxon>
        <taxon>Alphaproteobacteria</taxon>
        <taxon>Hyphomicrobiales</taxon>
        <taxon>Brucellaceae</taxon>
        <taxon>Brucella/Ochrobactrum group</taxon>
        <taxon>Ochrobactrum</taxon>
    </lineage>
</organism>
<evidence type="ECO:0000313" key="2">
    <source>
        <dbReference type="Proteomes" id="UP000574931"/>
    </source>
</evidence>
<accession>A0A849KQ11</accession>
<protein>
    <submittedName>
        <fullName evidence="1">Uncharacterized protein</fullName>
    </submittedName>
</protein>
<keyword evidence="2" id="KW-1185">Reference proteome</keyword>
<proteinExistence type="predicted"/>
<gene>
    <name evidence="1" type="ORF">HKX02_10305</name>
</gene>
<dbReference type="RefSeq" id="WP_140024692.1">
    <property type="nucleotide sequence ID" value="NZ_JABFCY010000005.1"/>
</dbReference>
<evidence type="ECO:0000313" key="1">
    <source>
        <dbReference type="EMBL" id="NNU60649.1"/>
    </source>
</evidence>
<name>A0A849KQ11_9HYPH</name>
<sequence>MPLFNEASRIYAPGEVDLMRRCFTEASEKLEAGGNAYSASDLASSIISLYQSGLRNQTYIADLAAGIASARYLSRQQEVDVNQQDQ</sequence>
<reference evidence="1 2" key="1">
    <citation type="submission" date="2020-05" db="EMBL/GenBank/DDBJ databases">
        <title>Draft Genome Sequence of Ochrobactrum soli Isolated from Stable Fly Gut.</title>
        <authorList>
            <person name="Pileggi M.T."/>
            <person name="Vazhakkala L.J."/>
            <person name="Wong C.N."/>
        </authorList>
    </citation>
    <scope>NUCLEOTIDE SEQUENCE [LARGE SCALE GENOMIC DNA]</scope>
    <source>
        <strain evidence="1 2">MTP-C0764</strain>
    </source>
</reference>
<comment type="caution">
    <text evidence="1">The sequence shown here is derived from an EMBL/GenBank/DDBJ whole genome shotgun (WGS) entry which is preliminary data.</text>
</comment>